<reference evidence="2 3" key="1">
    <citation type="submission" date="2012-06" db="EMBL/GenBank/DDBJ databases">
        <title>Finished chromosome of genome of Microcoleus sp. PCC 7113.</title>
        <authorList>
            <consortium name="US DOE Joint Genome Institute"/>
            <person name="Gugger M."/>
            <person name="Coursin T."/>
            <person name="Rippka R."/>
            <person name="Tandeau De Marsac N."/>
            <person name="Huntemann M."/>
            <person name="Wei C.-L."/>
            <person name="Han J."/>
            <person name="Detter J.C."/>
            <person name="Han C."/>
            <person name="Tapia R."/>
            <person name="Chen A."/>
            <person name="Kyrpides N."/>
            <person name="Mavromatis K."/>
            <person name="Markowitz V."/>
            <person name="Szeto E."/>
            <person name="Ivanova N."/>
            <person name="Pagani I."/>
            <person name="Pati A."/>
            <person name="Goodwin L."/>
            <person name="Nordberg H.P."/>
            <person name="Cantor M.N."/>
            <person name="Hua S.X."/>
            <person name="Woyke T."/>
            <person name="Kerfeld C.A."/>
        </authorList>
    </citation>
    <scope>NUCLEOTIDE SEQUENCE [LARGE SCALE GENOMIC DNA]</scope>
    <source>
        <strain evidence="2 3">PCC 7113</strain>
    </source>
</reference>
<organism evidence="2 3">
    <name type="scientific">Allocoleopsis franciscana PCC 7113</name>
    <dbReference type="NCBI Taxonomy" id="1173027"/>
    <lineage>
        <taxon>Bacteria</taxon>
        <taxon>Bacillati</taxon>
        <taxon>Cyanobacteriota</taxon>
        <taxon>Cyanophyceae</taxon>
        <taxon>Coleofasciculales</taxon>
        <taxon>Coleofasciculaceae</taxon>
        <taxon>Allocoleopsis</taxon>
        <taxon>Allocoleopsis franciscana</taxon>
    </lineage>
</organism>
<feature type="transmembrane region" description="Helical" evidence="1">
    <location>
        <begin position="90"/>
        <end position="108"/>
    </location>
</feature>
<sequence>MNPQENPDYERRLQELEAELNKDKPLPSVEMPFRQPLERYINRSQIESSRNRVLNWFNSLPKPGKVAVVAIAVIVGASLFLSLLRLVASLISLAILGVILYLVYKFFVTPPSPK</sequence>
<evidence type="ECO:0000256" key="1">
    <source>
        <dbReference type="SAM" id="Phobius"/>
    </source>
</evidence>
<dbReference type="EMBL" id="CP003630">
    <property type="protein sequence ID" value="AFZ21637.1"/>
    <property type="molecule type" value="Genomic_DNA"/>
</dbReference>
<dbReference type="eggNOG" id="ENOG5033BAI">
    <property type="taxonomic scope" value="Bacteria"/>
</dbReference>
<evidence type="ECO:0000313" key="3">
    <source>
        <dbReference type="Proteomes" id="UP000010471"/>
    </source>
</evidence>
<dbReference type="STRING" id="1173027.Mic7113_6037"/>
<proteinExistence type="predicted"/>
<accession>K9WQ25</accession>
<gene>
    <name evidence="2" type="ORF">Mic7113_6037</name>
</gene>
<keyword evidence="1" id="KW-1133">Transmembrane helix</keyword>
<feature type="transmembrane region" description="Helical" evidence="1">
    <location>
        <begin position="66"/>
        <end position="84"/>
    </location>
</feature>
<keyword evidence="3" id="KW-1185">Reference proteome</keyword>
<dbReference type="KEGG" id="mic:Mic7113_6037"/>
<protein>
    <submittedName>
        <fullName evidence="2">Uncharacterized protein</fullName>
    </submittedName>
</protein>
<name>K9WQ25_9CYAN</name>
<keyword evidence="1" id="KW-0472">Membrane</keyword>
<dbReference type="Proteomes" id="UP000010471">
    <property type="component" value="Chromosome"/>
</dbReference>
<evidence type="ECO:0000313" key="2">
    <source>
        <dbReference type="EMBL" id="AFZ21637.1"/>
    </source>
</evidence>
<dbReference type="AlphaFoldDB" id="K9WQ25"/>
<keyword evidence="1" id="KW-0812">Transmembrane</keyword>
<dbReference type="HOGENOM" id="CLU_169707_2_0_3"/>